<dbReference type="InterPro" id="IPR002081">
    <property type="entry name" value="Cryptochrome/DNA_photolyase_1"/>
</dbReference>
<dbReference type="PROSITE" id="PS00691">
    <property type="entry name" value="DNA_PHOTOLYASES_1_2"/>
    <property type="match status" value="1"/>
</dbReference>
<evidence type="ECO:0000256" key="2">
    <source>
        <dbReference type="ARBA" id="ARBA00013149"/>
    </source>
</evidence>
<dbReference type="PRINTS" id="PR00147">
    <property type="entry name" value="DNAPHOTLYASE"/>
</dbReference>
<reference evidence="13 15" key="3">
    <citation type="journal article" date="2020" name="Int. J. Syst. Evol. Microbiol.">
        <title>Novel acetic acid bacteria from cider fermentations: Acetobacter conturbans sp. nov. and Acetobacter fallax sp. nov.</title>
        <authorList>
            <person name="Sombolestani A.S."/>
            <person name="Cleenwerck I."/>
            <person name="Cnockaert M."/>
            <person name="Borremans W."/>
            <person name="Wieme A.D."/>
            <person name="De Vuyst L."/>
            <person name="Vandamme P."/>
        </authorList>
    </citation>
    <scope>NUCLEOTIDE SEQUENCE [LARGE SCALE GENOMIC DNA]</scope>
    <source>
        <strain evidence="13 15">LMG 23848</strain>
    </source>
</reference>
<dbReference type="PANTHER" id="PTHR11455">
    <property type="entry name" value="CRYPTOCHROME"/>
    <property type="match status" value="1"/>
</dbReference>
<evidence type="ECO:0000256" key="8">
    <source>
        <dbReference type="PIRSR" id="PIRSR602081-1"/>
    </source>
</evidence>
<evidence type="ECO:0000256" key="6">
    <source>
        <dbReference type="ARBA" id="ARBA00022991"/>
    </source>
</evidence>
<dbReference type="Pfam" id="PF00875">
    <property type="entry name" value="DNA_photolyase"/>
    <property type="match status" value="1"/>
</dbReference>
<dbReference type="GO" id="GO:0003677">
    <property type="term" value="F:DNA binding"/>
    <property type="evidence" value="ECO:0007669"/>
    <property type="project" value="TreeGrafter"/>
</dbReference>
<evidence type="ECO:0000313" key="15">
    <source>
        <dbReference type="Proteomes" id="UP000657200"/>
    </source>
</evidence>
<dbReference type="GO" id="GO:0000719">
    <property type="term" value="P:photoreactive repair"/>
    <property type="evidence" value="ECO:0007669"/>
    <property type="project" value="UniProtKB-ARBA"/>
</dbReference>
<dbReference type="FunFam" id="1.10.579.10:FF:000003">
    <property type="entry name" value="Deoxyribodipyrimidine photo-lyase"/>
    <property type="match status" value="1"/>
</dbReference>
<dbReference type="InterPro" id="IPR005101">
    <property type="entry name" value="Cryptochr/Photolyase_FAD-bd"/>
</dbReference>
<evidence type="ECO:0000313" key="13">
    <source>
        <dbReference type="EMBL" id="NHO38964.1"/>
    </source>
</evidence>
<feature type="binding site" evidence="8">
    <location>
        <begin position="372"/>
        <end position="374"/>
    </location>
    <ligand>
        <name>FAD</name>
        <dbReference type="ChEBI" id="CHEBI:57692"/>
    </ligand>
</feature>
<evidence type="ECO:0000313" key="12">
    <source>
        <dbReference type="EMBL" id="CEF57053.1"/>
    </source>
</evidence>
<feature type="domain" description="Photolyase/cryptochrome alpha/beta" evidence="11">
    <location>
        <begin position="7"/>
        <end position="132"/>
    </location>
</feature>
<feature type="site" description="Electron transfer via tryptophanyl radical" evidence="9">
    <location>
        <position position="306"/>
    </location>
</feature>
<protein>
    <recommendedName>
        <fullName evidence="3">Deoxyribodipyrimidine photo-lyase</fullName>
        <ecNumber evidence="2">4.1.99.3</ecNumber>
    </recommendedName>
</protein>
<dbReference type="Pfam" id="PF03441">
    <property type="entry name" value="FAD_binding_7"/>
    <property type="match status" value="1"/>
</dbReference>
<sequence length="469" mass="52445">MSKNSLPPVLVWFRDDLRLADNLALTQAARSGQPILCVSMQLAGQPCTTALDWWRAKSMEALDQALRAQGGQLHVFAADPEQLLPELVSQTGCRQVFWNRRYDPVGKATDTRIKAQLKQMGVDVHSTPGSLLHEPWTVRSKAGQPFQVFGAFWRAACANAHYPAPLPAPAGMVFASCSALPDRQVLAPTMGQKLPAWGAAMASYHVFSEREAHEQLQDFIAHALQAYEQNRDFPIRDATSELSPFLRTGQMTPGQIWHAVTAADAGSSGVKFLSEIGWREFAWSLLWSYPDLSTRNLKPEFDAMPWRDDPKGLARWKKGQTGYPLVDAGMRQLWQTGLMHNRVRMVVASFLVKHLLIDWREGERWFAHTLVDYDPASNPMNWQWNAGTGVEAAPFFRIMNPILQSQKFDPDGDYIRTWVPELAGVSGPDIHTPWQATLLQPTGYPSPIVDHSAARQRALAAWKACKDPA</sequence>
<reference evidence="14" key="2">
    <citation type="submission" date="2014-09" db="EMBL/GenBank/DDBJ databases">
        <authorList>
            <person name="Illeghems K.G."/>
        </authorList>
    </citation>
    <scope>NUCLEOTIDE SEQUENCE [LARGE SCALE GENOMIC DNA]</scope>
    <source>
        <strain evidence="14">LMG 23848T</strain>
    </source>
</reference>
<evidence type="ECO:0000256" key="5">
    <source>
        <dbReference type="ARBA" id="ARBA00022827"/>
    </source>
</evidence>
<keyword evidence="5 8" id="KW-0274">FAD</keyword>
<dbReference type="Proteomes" id="UP000068250">
    <property type="component" value="Chromosome I"/>
</dbReference>
<keyword evidence="4 8" id="KW-0285">Flavoprotein</keyword>
<dbReference type="Proteomes" id="UP000657200">
    <property type="component" value="Unassembled WGS sequence"/>
</dbReference>
<dbReference type="PANTHER" id="PTHR11455:SF9">
    <property type="entry name" value="CRYPTOCHROME CIRCADIAN CLOCK 5 ISOFORM X1"/>
    <property type="match status" value="1"/>
</dbReference>
<dbReference type="SUPFAM" id="SSF52425">
    <property type="entry name" value="Cryptochrome/photolyase, N-terminal domain"/>
    <property type="match status" value="1"/>
</dbReference>
<feature type="binding site" evidence="8">
    <location>
        <begin position="239"/>
        <end position="243"/>
    </location>
    <ligand>
        <name>FAD</name>
        <dbReference type="ChEBI" id="CHEBI:57692"/>
    </ligand>
</feature>
<reference evidence="12" key="1">
    <citation type="submission" date="2014-09" db="EMBL/GenBank/DDBJ databases">
        <authorList>
            <person name="Magalhaes I.L.F."/>
            <person name="Oliveira U."/>
            <person name="Santos F.R."/>
            <person name="Vidigal T.H.D.A."/>
            <person name="Brescovit A.D."/>
            <person name="Santos A.J."/>
        </authorList>
    </citation>
    <scope>NUCLEOTIDE SEQUENCE</scope>
    <source>
        <strain evidence="12">LMG 23848T</strain>
    </source>
</reference>
<comment type="cofactor">
    <cofactor evidence="8">
        <name>FAD</name>
        <dbReference type="ChEBI" id="CHEBI:57692"/>
    </cofactor>
    <text evidence="8">Binds 1 FAD per subunit.</text>
</comment>
<keyword evidence="6 10" id="KW-0157">Chromophore</keyword>
<evidence type="ECO:0000259" key="11">
    <source>
        <dbReference type="PROSITE" id="PS51645"/>
    </source>
</evidence>
<dbReference type="Gene3D" id="1.25.40.80">
    <property type="match status" value="1"/>
</dbReference>
<dbReference type="AlphaFoldDB" id="A0A0U5F6Q9"/>
<evidence type="ECO:0000256" key="9">
    <source>
        <dbReference type="PIRSR" id="PIRSR602081-2"/>
    </source>
</evidence>
<dbReference type="EC" id="4.1.99.3" evidence="2"/>
<evidence type="ECO:0000256" key="4">
    <source>
        <dbReference type="ARBA" id="ARBA00022630"/>
    </source>
</evidence>
<dbReference type="GO" id="GO:0009416">
    <property type="term" value="P:response to light stimulus"/>
    <property type="evidence" value="ECO:0007669"/>
    <property type="project" value="TreeGrafter"/>
</dbReference>
<dbReference type="OrthoDB" id="9772484at2"/>
<keyword evidence="12" id="KW-0456">Lyase</keyword>
<evidence type="ECO:0000256" key="3">
    <source>
        <dbReference type="ARBA" id="ARBA00014046"/>
    </source>
</evidence>
<dbReference type="PROSITE" id="PS51645">
    <property type="entry name" value="PHR_CRY_ALPHA_BETA"/>
    <property type="match status" value="1"/>
</dbReference>
<dbReference type="EMBL" id="WOTE01000002">
    <property type="protein sequence ID" value="NHO38964.1"/>
    <property type="molecule type" value="Genomic_DNA"/>
</dbReference>
<dbReference type="GO" id="GO:0003904">
    <property type="term" value="F:deoxyribodipyrimidine photo-lyase activity"/>
    <property type="evidence" value="ECO:0007669"/>
    <property type="project" value="UniProtKB-EC"/>
</dbReference>
<evidence type="ECO:0000256" key="1">
    <source>
        <dbReference type="ARBA" id="ARBA00001932"/>
    </source>
</evidence>
<dbReference type="EMBL" id="LN609302">
    <property type="protein sequence ID" value="CEF57053.1"/>
    <property type="molecule type" value="Genomic_DNA"/>
</dbReference>
<dbReference type="InterPro" id="IPR006050">
    <property type="entry name" value="DNA_photolyase_N"/>
</dbReference>
<evidence type="ECO:0000313" key="14">
    <source>
        <dbReference type="Proteomes" id="UP000068250"/>
    </source>
</evidence>
<feature type="binding site" evidence="8">
    <location>
        <position position="227"/>
    </location>
    <ligand>
        <name>FAD</name>
        <dbReference type="ChEBI" id="CHEBI:57692"/>
    </ligand>
</feature>
<dbReference type="Gene3D" id="1.10.579.10">
    <property type="entry name" value="DNA Cyclobutane Dipyrimidine Photolyase, subunit A, domain 3"/>
    <property type="match status" value="1"/>
</dbReference>
<dbReference type="RefSeq" id="WP_059024350.1">
    <property type="nucleotide sequence ID" value="NZ_LN609302.1"/>
</dbReference>
<proteinExistence type="inferred from homology"/>
<dbReference type="InterPro" id="IPR014729">
    <property type="entry name" value="Rossmann-like_a/b/a_fold"/>
</dbReference>
<dbReference type="SUPFAM" id="SSF48173">
    <property type="entry name" value="Cryptochrome/photolyase FAD-binding domain"/>
    <property type="match status" value="1"/>
</dbReference>
<evidence type="ECO:0000256" key="7">
    <source>
        <dbReference type="ARBA" id="ARBA00033999"/>
    </source>
</evidence>
<dbReference type="GO" id="GO:0071949">
    <property type="term" value="F:FAD binding"/>
    <property type="evidence" value="ECO:0007669"/>
    <property type="project" value="TreeGrafter"/>
</dbReference>
<accession>A0A0U5F6Q9</accession>
<feature type="binding site" evidence="8">
    <location>
        <position position="272"/>
    </location>
    <ligand>
        <name>FAD</name>
        <dbReference type="ChEBI" id="CHEBI:57692"/>
    </ligand>
</feature>
<comment type="catalytic activity">
    <reaction evidence="7">
        <text>cyclobutadipyrimidine (in DNA) = 2 pyrimidine residues (in DNA).</text>
        <dbReference type="EC" id="4.1.99.3"/>
    </reaction>
</comment>
<dbReference type="PROSITE" id="PS00394">
    <property type="entry name" value="DNA_PHOTOLYASES_1_1"/>
    <property type="match status" value="1"/>
</dbReference>
<dbReference type="InterPro" id="IPR036134">
    <property type="entry name" value="Crypto/Photolyase_FAD-like_sf"/>
</dbReference>
<dbReference type="Gene3D" id="3.40.50.620">
    <property type="entry name" value="HUPs"/>
    <property type="match status" value="1"/>
</dbReference>
<comment type="cofactor">
    <cofactor evidence="1">
        <name>(6R)-5,10-methylene-5,6,7,8-tetrahydrofolate</name>
        <dbReference type="ChEBI" id="CHEBI:15636"/>
    </cofactor>
</comment>
<name>A0A0U5F6Q9_9PROT</name>
<dbReference type="PATRIC" id="fig|431306.5.peg.2441"/>
<organism evidence="12 14">
    <name type="scientific">Acetobacter ghanensis</name>
    <dbReference type="NCBI Taxonomy" id="431306"/>
    <lineage>
        <taxon>Bacteria</taxon>
        <taxon>Pseudomonadati</taxon>
        <taxon>Pseudomonadota</taxon>
        <taxon>Alphaproteobacteria</taxon>
        <taxon>Acetobacterales</taxon>
        <taxon>Acetobacteraceae</taxon>
        <taxon>Acetobacter</taxon>
    </lineage>
</organism>
<feature type="site" description="Electron transfer via tryptophanyl radical" evidence="9">
    <location>
        <position position="382"/>
    </location>
</feature>
<gene>
    <name evidence="12" type="primary">phrB</name>
    <name evidence="12" type="ORF">AGA_2364</name>
    <name evidence="13" type="ORF">GOB80_04540</name>
</gene>
<keyword evidence="15" id="KW-1185">Reference proteome</keyword>
<dbReference type="InterPro" id="IPR018394">
    <property type="entry name" value="DNA_photolyase_1_CS_C"/>
</dbReference>
<evidence type="ECO:0000256" key="10">
    <source>
        <dbReference type="RuleBase" id="RU004182"/>
    </source>
</evidence>
<feature type="site" description="Electron transfer via tryptophanyl radical" evidence="9">
    <location>
        <position position="359"/>
    </location>
</feature>
<comment type="similarity">
    <text evidence="10">Belongs to the DNA photolyase family.</text>
</comment>
<dbReference type="STRING" id="431306.AGA_2364"/>
<dbReference type="InterPro" id="IPR036155">
    <property type="entry name" value="Crypto/Photolyase_N_sf"/>
</dbReference>